<dbReference type="EMBL" id="JAWWNJ010000052">
    <property type="protein sequence ID" value="KAK7016002.1"/>
    <property type="molecule type" value="Genomic_DNA"/>
</dbReference>
<dbReference type="AlphaFoldDB" id="A0AAW0AT38"/>
<dbReference type="Proteomes" id="UP001362999">
    <property type="component" value="Unassembled WGS sequence"/>
</dbReference>
<accession>A0AAW0AT38</accession>
<name>A0AAW0AT38_9AGAR</name>
<sequence>MSQFGLARKISSQEPEPDEARENGLAWLAQAMAWLGWLLALSQGRQNTTVEQSTDCLIEDRGGKMLKKLELGFALGEVVTRGRVVVIVIAVWRGCCKMAILV</sequence>
<proteinExistence type="predicted"/>
<evidence type="ECO:0000313" key="2">
    <source>
        <dbReference type="Proteomes" id="UP001362999"/>
    </source>
</evidence>
<protein>
    <submittedName>
        <fullName evidence="1">Uncharacterized protein</fullName>
    </submittedName>
</protein>
<keyword evidence="2" id="KW-1185">Reference proteome</keyword>
<reference evidence="1 2" key="1">
    <citation type="journal article" date="2024" name="J Genomics">
        <title>Draft genome sequencing and assembly of Favolaschia claudopus CIRM-BRFM 2984 isolated from oak limbs.</title>
        <authorList>
            <person name="Navarro D."/>
            <person name="Drula E."/>
            <person name="Chaduli D."/>
            <person name="Cazenave R."/>
            <person name="Ahrendt S."/>
            <person name="Wang J."/>
            <person name="Lipzen A."/>
            <person name="Daum C."/>
            <person name="Barry K."/>
            <person name="Grigoriev I.V."/>
            <person name="Favel A."/>
            <person name="Rosso M.N."/>
            <person name="Martin F."/>
        </authorList>
    </citation>
    <scope>NUCLEOTIDE SEQUENCE [LARGE SCALE GENOMIC DNA]</scope>
    <source>
        <strain evidence="1 2">CIRM-BRFM 2984</strain>
    </source>
</reference>
<gene>
    <name evidence="1" type="ORF">R3P38DRAFT_2786394</name>
</gene>
<evidence type="ECO:0000313" key="1">
    <source>
        <dbReference type="EMBL" id="KAK7016002.1"/>
    </source>
</evidence>
<comment type="caution">
    <text evidence="1">The sequence shown here is derived from an EMBL/GenBank/DDBJ whole genome shotgun (WGS) entry which is preliminary data.</text>
</comment>
<organism evidence="1 2">
    <name type="scientific">Favolaschia claudopus</name>
    <dbReference type="NCBI Taxonomy" id="2862362"/>
    <lineage>
        <taxon>Eukaryota</taxon>
        <taxon>Fungi</taxon>
        <taxon>Dikarya</taxon>
        <taxon>Basidiomycota</taxon>
        <taxon>Agaricomycotina</taxon>
        <taxon>Agaricomycetes</taxon>
        <taxon>Agaricomycetidae</taxon>
        <taxon>Agaricales</taxon>
        <taxon>Marasmiineae</taxon>
        <taxon>Mycenaceae</taxon>
        <taxon>Favolaschia</taxon>
    </lineage>
</organism>